<protein>
    <submittedName>
        <fullName evidence="1">Uncharacterized protein</fullName>
    </submittedName>
</protein>
<keyword evidence="2" id="KW-1185">Reference proteome</keyword>
<evidence type="ECO:0000313" key="1">
    <source>
        <dbReference type="EMBL" id="KJB31453.1"/>
    </source>
</evidence>
<evidence type="ECO:0000313" key="2">
    <source>
        <dbReference type="Proteomes" id="UP000032304"/>
    </source>
</evidence>
<sequence length="110" mass="12488">MAKQWLTEWRAEIRKKLDGIINTKVNPLTEQNQTMAPSTYLSTLSYASNPPKPISTKTVVVITNSTSLSYSLALYKLIYNKSFFFFKPDPKNLLLHYSPQASQSNSITIN</sequence>
<reference evidence="1 2" key="1">
    <citation type="journal article" date="2012" name="Nature">
        <title>Repeated polyploidization of Gossypium genomes and the evolution of spinnable cotton fibres.</title>
        <authorList>
            <person name="Paterson A.H."/>
            <person name="Wendel J.F."/>
            <person name="Gundlach H."/>
            <person name="Guo H."/>
            <person name="Jenkins J."/>
            <person name="Jin D."/>
            <person name="Llewellyn D."/>
            <person name="Showmaker K.C."/>
            <person name="Shu S."/>
            <person name="Udall J."/>
            <person name="Yoo M.J."/>
            <person name="Byers R."/>
            <person name="Chen W."/>
            <person name="Doron-Faigenboim A."/>
            <person name="Duke M.V."/>
            <person name="Gong L."/>
            <person name="Grimwood J."/>
            <person name="Grover C."/>
            <person name="Grupp K."/>
            <person name="Hu G."/>
            <person name="Lee T.H."/>
            <person name="Li J."/>
            <person name="Lin L."/>
            <person name="Liu T."/>
            <person name="Marler B.S."/>
            <person name="Page J.T."/>
            <person name="Roberts A.W."/>
            <person name="Romanel E."/>
            <person name="Sanders W.S."/>
            <person name="Szadkowski E."/>
            <person name="Tan X."/>
            <person name="Tang H."/>
            <person name="Xu C."/>
            <person name="Wang J."/>
            <person name="Wang Z."/>
            <person name="Zhang D."/>
            <person name="Zhang L."/>
            <person name="Ashrafi H."/>
            <person name="Bedon F."/>
            <person name="Bowers J.E."/>
            <person name="Brubaker C.L."/>
            <person name="Chee P.W."/>
            <person name="Das S."/>
            <person name="Gingle A.R."/>
            <person name="Haigler C.H."/>
            <person name="Harker D."/>
            <person name="Hoffmann L.V."/>
            <person name="Hovav R."/>
            <person name="Jones D.C."/>
            <person name="Lemke C."/>
            <person name="Mansoor S."/>
            <person name="ur Rahman M."/>
            <person name="Rainville L.N."/>
            <person name="Rambani A."/>
            <person name="Reddy U.K."/>
            <person name="Rong J.K."/>
            <person name="Saranga Y."/>
            <person name="Scheffler B.E."/>
            <person name="Scheffler J.A."/>
            <person name="Stelly D.M."/>
            <person name="Triplett B.A."/>
            <person name="Van Deynze A."/>
            <person name="Vaslin M.F."/>
            <person name="Waghmare V.N."/>
            <person name="Walford S.A."/>
            <person name="Wright R.J."/>
            <person name="Zaki E.A."/>
            <person name="Zhang T."/>
            <person name="Dennis E.S."/>
            <person name="Mayer K.F."/>
            <person name="Peterson D.G."/>
            <person name="Rokhsar D.S."/>
            <person name="Wang X."/>
            <person name="Schmutz J."/>
        </authorList>
    </citation>
    <scope>NUCLEOTIDE SEQUENCE [LARGE SCALE GENOMIC DNA]</scope>
</reference>
<dbReference type="AlphaFoldDB" id="A0A0D2PVP0"/>
<dbReference type="Proteomes" id="UP000032304">
    <property type="component" value="Chromosome 5"/>
</dbReference>
<name>A0A0D2PVP0_GOSRA</name>
<dbReference type="EMBL" id="CM001744">
    <property type="protein sequence ID" value="KJB31453.1"/>
    <property type="molecule type" value="Genomic_DNA"/>
</dbReference>
<accession>A0A0D2PVP0</accession>
<organism evidence="1 2">
    <name type="scientific">Gossypium raimondii</name>
    <name type="common">Peruvian cotton</name>
    <name type="synonym">Gossypium klotzschianum subsp. raimondii</name>
    <dbReference type="NCBI Taxonomy" id="29730"/>
    <lineage>
        <taxon>Eukaryota</taxon>
        <taxon>Viridiplantae</taxon>
        <taxon>Streptophyta</taxon>
        <taxon>Embryophyta</taxon>
        <taxon>Tracheophyta</taxon>
        <taxon>Spermatophyta</taxon>
        <taxon>Magnoliopsida</taxon>
        <taxon>eudicotyledons</taxon>
        <taxon>Gunneridae</taxon>
        <taxon>Pentapetalae</taxon>
        <taxon>rosids</taxon>
        <taxon>malvids</taxon>
        <taxon>Malvales</taxon>
        <taxon>Malvaceae</taxon>
        <taxon>Malvoideae</taxon>
        <taxon>Gossypium</taxon>
    </lineage>
</organism>
<proteinExistence type="predicted"/>
<dbReference type="Gramene" id="KJB31453">
    <property type="protein sequence ID" value="KJB31453"/>
    <property type="gene ID" value="B456_005G192300"/>
</dbReference>
<gene>
    <name evidence="1" type="ORF">B456_005G192300</name>
</gene>